<accession>A0A4R7J7M6</accession>
<dbReference type="PANTHER" id="PTHR48081">
    <property type="entry name" value="AB HYDROLASE SUPERFAMILY PROTEIN C4A8.06C"/>
    <property type="match status" value="1"/>
</dbReference>
<reference evidence="3 4" key="1">
    <citation type="submission" date="2019-03" db="EMBL/GenBank/DDBJ databases">
        <title>Genomic Encyclopedia of Archaeal and Bacterial Type Strains, Phase II (KMG-II): from individual species to whole genera.</title>
        <authorList>
            <person name="Goeker M."/>
        </authorList>
    </citation>
    <scope>NUCLEOTIDE SEQUENCE [LARGE SCALE GENOMIC DNA]</scope>
    <source>
        <strain evidence="3 4">DSM 24323</strain>
    </source>
</reference>
<sequence length="284" mass="30922">MVTTTTSDGVQTTDEELPTRHRPVRIRWYRPPEPVGTFVWIHGGAFCQGTLDGPESRAVARGLAGHGLEVIALTPPMVPTVSMPLAGTRLPLPGVRHPVPVESALDALAEIGRRRPGYTGASAGACLAAAAAARLTDPRFGPTAHAPSRLVLAYGTFHSALPDPSPALRDRLRGRYRLWQYRPFMVDLMNRNYLGRDALPDDPTALPGGLLAAPLPPTLFVDADRDRIRSSAEAFAEELRTLGTEVEQLVVPLTSHGFLARPKDPAYRRTLVRFAHWLGIDERA</sequence>
<dbReference type="AlphaFoldDB" id="A0A4R7J7M6"/>
<name>A0A4R7J7M6_9ACTN</name>
<dbReference type="InterPro" id="IPR029058">
    <property type="entry name" value="AB_hydrolase_fold"/>
</dbReference>
<organism evidence="3 4">
    <name type="scientific">Naumannella halotolerans</name>
    <dbReference type="NCBI Taxonomy" id="993414"/>
    <lineage>
        <taxon>Bacteria</taxon>
        <taxon>Bacillati</taxon>
        <taxon>Actinomycetota</taxon>
        <taxon>Actinomycetes</taxon>
        <taxon>Propionibacteriales</taxon>
        <taxon>Propionibacteriaceae</taxon>
        <taxon>Naumannella</taxon>
    </lineage>
</organism>
<evidence type="ECO:0000313" key="3">
    <source>
        <dbReference type="EMBL" id="TDT33451.1"/>
    </source>
</evidence>
<gene>
    <name evidence="3" type="ORF">CLV29_1065</name>
</gene>
<protein>
    <submittedName>
        <fullName evidence="3">Acetyl esterase/lipase</fullName>
    </submittedName>
</protein>
<proteinExistence type="predicted"/>
<evidence type="ECO:0000313" key="4">
    <source>
        <dbReference type="Proteomes" id="UP000295371"/>
    </source>
</evidence>
<dbReference type="Gene3D" id="3.40.50.1820">
    <property type="entry name" value="alpha/beta hydrolase"/>
    <property type="match status" value="1"/>
</dbReference>
<evidence type="ECO:0000256" key="1">
    <source>
        <dbReference type="ARBA" id="ARBA00022801"/>
    </source>
</evidence>
<keyword evidence="4" id="KW-1185">Reference proteome</keyword>
<keyword evidence="1" id="KW-0378">Hydrolase</keyword>
<evidence type="ECO:0000259" key="2">
    <source>
        <dbReference type="Pfam" id="PF07859"/>
    </source>
</evidence>
<dbReference type="SUPFAM" id="SSF53474">
    <property type="entry name" value="alpha/beta-Hydrolases"/>
    <property type="match status" value="1"/>
</dbReference>
<dbReference type="InterPro" id="IPR013094">
    <property type="entry name" value="AB_hydrolase_3"/>
</dbReference>
<dbReference type="RefSeq" id="WP_166649136.1">
    <property type="nucleotide sequence ID" value="NZ_SOAW01000001.1"/>
</dbReference>
<comment type="caution">
    <text evidence="3">The sequence shown here is derived from an EMBL/GenBank/DDBJ whole genome shotgun (WGS) entry which is preliminary data.</text>
</comment>
<dbReference type="Pfam" id="PF07859">
    <property type="entry name" value="Abhydrolase_3"/>
    <property type="match status" value="1"/>
</dbReference>
<dbReference type="EMBL" id="SOAW01000001">
    <property type="protein sequence ID" value="TDT33451.1"/>
    <property type="molecule type" value="Genomic_DNA"/>
</dbReference>
<dbReference type="InterPro" id="IPR050300">
    <property type="entry name" value="GDXG_lipolytic_enzyme"/>
</dbReference>
<dbReference type="Proteomes" id="UP000295371">
    <property type="component" value="Unassembled WGS sequence"/>
</dbReference>
<feature type="domain" description="Alpha/beta hydrolase fold-3" evidence="2">
    <location>
        <begin position="113"/>
        <end position="259"/>
    </location>
</feature>
<dbReference type="GO" id="GO:0016787">
    <property type="term" value="F:hydrolase activity"/>
    <property type="evidence" value="ECO:0007669"/>
    <property type="project" value="UniProtKB-KW"/>
</dbReference>